<gene>
    <name evidence="6" type="ORF">BJ085DRAFT_39990</name>
</gene>
<dbReference type="Pfam" id="PF00472">
    <property type="entry name" value="RF-1"/>
    <property type="match status" value="1"/>
</dbReference>
<dbReference type="NCBIfam" id="NF001859">
    <property type="entry name" value="PRK00591.1"/>
    <property type="match status" value="1"/>
</dbReference>
<dbReference type="Pfam" id="PF03462">
    <property type="entry name" value="PCRF"/>
    <property type="match status" value="1"/>
</dbReference>
<dbReference type="Gene3D" id="3.30.70.1660">
    <property type="match status" value="1"/>
</dbReference>
<organism evidence="6 7">
    <name type="scientific">Dimargaris cristalligena</name>
    <dbReference type="NCBI Taxonomy" id="215637"/>
    <lineage>
        <taxon>Eukaryota</taxon>
        <taxon>Fungi</taxon>
        <taxon>Fungi incertae sedis</taxon>
        <taxon>Zoopagomycota</taxon>
        <taxon>Kickxellomycotina</taxon>
        <taxon>Dimargaritomycetes</taxon>
        <taxon>Dimargaritales</taxon>
        <taxon>Dimargaritaceae</taxon>
        <taxon>Dimargaris</taxon>
    </lineage>
</organism>
<dbReference type="FunFam" id="3.30.160.20:FF:000004">
    <property type="entry name" value="Peptide chain release factor 1"/>
    <property type="match status" value="1"/>
</dbReference>
<reference evidence="7" key="1">
    <citation type="journal article" date="2018" name="Nat. Microbiol.">
        <title>Leveraging single-cell genomics to expand the fungal tree of life.</title>
        <authorList>
            <person name="Ahrendt S.R."/>
            <person name="Quandt C.A."/>
            <person name="Ciobanu D."/>
            <person name="Clum A."/>
            <person name="Salamov A."/>
            <person name="Andreopoulos B."/>
            <person name="Cheng J.F."/>
            <person name="Woyke T."/>
            <person name="Pelin A."/>
            <person name="Henrissat B."/>
            <person name="Reynolds N.K."/>
            <person name="Benny G.L."/>
            <person name="Smith M.E."/>
            <person name="James T.Y."/>
            <person name="Grigoriev I.V."/>
        </authorList>
    </citation>
    <scope>NUCLEOTIDE SEQUENCE [LARGE SCALE GENOMIC DNA]</scope>
    <source>
        <strain evidence="7">RSA 468</strain>
    </source>
</reference>
<evidence type="ECO:0000256" key="1">
    <source>
        <dbReference type="ARBA" id="ARBA00010835"/>
    </source>
</evidence>
<keyword evidence="7" id="KW-1185">Reference proteome</keyword>
<dbReference type="Gene3D" id="6.10.140.1950">
    <property type="match status" value="1"/>
</dbReference>
<dbReference type="GO" id="GO:0005739">
    <property type="term" value="C:mitochondrion"/>
    <property type="evidence" value="ECO:0007669"/>
    <property type="project" value="GOC"/>
</dbReference>
<dbReference type="Gene3D" id="3.30.160.20">
    <property type="match status" value="1"/>
</dbReference>
<dbReference type="PANTHER" id="PTHR43804:SF7">
    <property type="entry name" value="LD18447P"/>
    <property type="match status" value="1"/>
</dbReference>
<evidence type="ECO:0000256" key="2">
    <source>
        <dbReference type="ARBA" id="ARBA00022481"/>
    </source>
</evidence>
<dbReference type="InterPro" id="IPR005139">
    <property type="entry name" value="PCRF"/>
</dbReference>
<dbReference type="InterPro" id="IPR050057">
    <property type="entry name" value="Prokaryotic/Mito_RF"/>
</dbReference>
<dbReference type="SUPFAM" id="SSF75620">
    <property type="entry name" value="Release factor"/>
    <property type="match status" value="1"/>
</dbReference>
<evidence type="ECO:0000259" key="5">
    <source>
        <dbReference type="PROSITE" id="PS00745"/>
    </source>
</evidence>
<dbReference type="PANTHER" id="PTHR43804">
    <property type="entry name" value="LD18447P"/>
    <property type="match status" value="1"/>
</dbReference>
<keyword evidence="4" id="KW-0175">Coiled coil</keyword>
<evidence type="ECO:0000313" key="6">
    <source>
        <dbReference type="EMBL" id="RKP33600.1"/>
    </source>
</evidence>
<dbReference type="InterPro" id="IPR045853">
    <property type="entry name" value="Pep_chain_release_fac_I_sf"/>
</dbReference>
<dbReference type="AlphaFoldDB" id="A0A4P9ZMS0"/>
<keyword evidence="3" id="KW-0648">Protein biosynthesis</keyword>
<dbReference type="STRING" id="215637.A0A4P9ZMS0"/>
<feature type="coiled-coil region" evidence="4">
    <location>
        <begin position="88"/>
        <end position="115"/>
    </location>
</feature>
<keyword evidence="2" id="KW-0488">Methylation</keyword>
<evidence type="ECO:0000313" key="7">
    <source>
        <dbReference type="Proteomes" id="UP000268162"/>
    </source>
</evidence>
<feature type="domain" description="Prokaryotic-type class I peptide chain release factors" evidence="5">
    <location>
        <begin position="260"/>
        <end position="276"/>
    </location>
</feature>
<evidence type="ECO:0000256" key="3">
    <source>
        <dbReference type="ARBA" id="ARBA00022917"/>
    </source>
</evidence>
<sequence>MTSRPMSTISYTQPLKNPETVKKLDKILDKYNALKKKLENPELSTENKIAIQKDMAKIEKTTTAYEDIIKARQEQSEIMALMEESRKEAGAQDTIAMCEEELTQLEDTLSELEQRLFQTLLPKDISEMGSAILEVRPGTGGDEAALFADEIFRMYQRFAAASPDLRFEPVSITRETSSSGAGGGGGGHQYQLKEGIATVTGEGVFRQLMFESGVHRVQRVPATESAGRIHTSTVKVAVLAQPSEVQIDVRDADIRVDLYRASGAGGQHVNTTDSAVRLTHLPTGIVVAIQDERSQHKNRAKAMKVLRARIYEMEKAKVDKERRDYRSKLIGRGERSEKIRTYNFPKNRVTDHRINLTMYNLDKVMEGTAALQEFIENLQMQHYMDLLSHMDDQIST</sequence>
<dbReference type="InterPro" id="IPR000352">
    <property type="entry name" value="Pep_chain_release_fac_I"/>
</dbReference>
<dbReference type="PROSITE" id="PS00745">
    <property type="entry name" value="RF_PROK_I"/>
    <property type="match status" value="1"/>
</dbReference>
<protein>
    <recommendedName>
        <fullName evidence="5">Prokaryotic-type class I peptide chain release factors domain-containing protein</fullName>
    </recommendedName>
</protein>
<evidence type="ECO:0000256" key="4">
    <source>
        <dbReference type="SAM" id="Coils"/>
    </source>
</evidence>
<dbReference type="GO" id="GO:0032543">
    <property type="term" value="P:mitochondrial translation"/>
    <property type="evidence" value="ECO:0007669"/>
    <property type="project" value="UniProtKB-ARBA"/>
</dbReference>
<dbReference type="EMBL" id="ML003711">
    <property type="protein sequence ID" value="RKP33600.1"/>
    <property type="molecule type" value="Genomic_DNA"/>
</dbReference>
<accession>A0A4P9ZMS0</accession>
<name>A0A4P9ZMS0_9FUNG</name>
<dbReference type="Proteomes" id="UP000268162">
    <property type="component" value="Unassembled WGS sequence"/>
</dbReference>
<dbReference type="SMART" id="SM00937">
    <property type="entry name" value="PCRF"/>
    <property type="match status" value="1"/>
</dbReference>
<comment type="similarity">
    <text evidence="1">Belongs to the prokaryotic/mitochondrial release factor family.</text>
</comment>
<proteinExistence type="inferred from homology"/>
<dbReference type="GO" id="GO:0003747">
    <property type="term" value="F:translation release factor activity"/>
    <property type="evidence" value="ECO:0007669"/>
    <property type="project" value="InterPro"/>
</dbReference>